<dbReference type="PROSITE" id="PS50013">
    <property type="entry name" value="CHROMO_2"/>
    <property type="match status" value="1"/>
</dbReference>
<feature type="domain" description="Chromo" evidence="2">
    <location>
        <begin position="1"/>
        <end position="59"/>
    </location>
</feature>
<dbReference type="InterPro" id="IPR016197">
    <property type="entry name" value="Chromo-like_dom_sf"/>
</dbReference>
<sequence>MRVLHTRTNGDSEGGEREYLVDWGGNFSHTWEPAANLNHCEELRREFWKEWRKEKEKEMAATARVRDASVRFLLLNVNGMRSKEDNGSLSHWLAEKDPDLAIFTEVMDVMRDISCRGWKGKNFSHREWYRQRLGMRRAAYDRDGRSGGVCVLVKEEWWSELKPEISLVGPSLVEVKITVGGRTVHVFGLYLPGSWSDHRDSRVPDLLKDVFGGVLLEADRVVMGDFNVHLGSLVPKNFLWSRADLLLPPRDSGGVDGRGKNDEGSEEPDRPSFVHTSQCSKDVDRSGRDFIQICSDTNLVPLNGLTGEAGGESFVFPGECTHYSRQSSMSMPTSLIDYVLTDLSTIQRVSDWEVDFDSIASPDYVTVSFSFSSPSAEPESEDALPPHQNLSDCPPLFCSNRTAPVSDEEIAPLAAAVRSFAEDRWPGLWAYHEQIEPFEEPPAPPPPSVPPHPQPGLTLEGSDDYVCLHREVWGKVDGDSLRFQEGAGVKQGDALSPMLFLIYINDLPRMCSVSKNEGAVDREAEGAGWSDSRMGEGSVEEPEKEPEPVLLDNCILGSLGYADDLCFLAHSVSDLQKKFSALEGYCKE</sequence>
<name>A0A0G4I5L7_9ALVE</name>
<dbReference type="InterPro" id="IPR000953">
    <property type="entry name" value="Chromo/chromo_shadow_dom"/>
</dbReference>
<accession>A0A0G4I5L7</accession>
<reference evidence="3" key="1">
    <citation type="submission" date="2014-11" db="EMBL/GenBank/DDBJ databases">
        <authorList>
            <person name="Otto D Thomas"/>
            <person name="Naeem Raeece"/>
        </authorList>
    </citation>
    <scope>NUCLEOTIDE SEQUENCE</scope>
</reference>
<feature type="region of interest" description="Disordered" evidence="1">
    <location>
        <begin position="521"/>
        <end position="546"/>
    </location>
</feature>
<feature type="compositionally biased region" description="Basic and acidic residues" evidence="1">
    <location>
        <begin position="257"/>
        <end position="272"/>
    </location>
</feature>
<feature type="region of interest" description="Disordered" evidence="1">
    <location>
        <begin position="437"/>
        <end position="461"/>
    </location>
</feature>
<dbReference type="EMBL" id="CDMZ01005194">
    <property type="protein sequence ID" value="CEM52251.1"/>
    <property type="molecule type" value="Genomic_DNA"/>
</dbReference>
<protein>
    <recommendedName>
        <fullName evidence="2">Chromo domain-containing protein</fullName>
    </recommendedName>
</protein>
<evidence type="ECO:0000256" key="1">
    <source>
        <dbReference type="SAM" id="MobiDB-lite"/>
    </source>
</evidence>
<evidence type="ECO:0000313" key="3">
    <source>
        <dbReference type="EMBL" id="CEM52251.1"/>
    </source>
</evidence>
<dbReference type="SUPFAM" id="SSF54160">
    <property type="entry name" value="Chromo domain-like"/>
    <property type="match status" value="1"/>
</dbReference>
<evidence type="ECO:0000259" key="2">
    <source>
        <dbReference type="PROSITE" id="PS50013"/>
    </source>
</evidence>
<feature type="region of interest" description="Disordered" evidence="1">
    <location>
        <begin position="251"/>
        <end position="281"/>
    </location>
</feature>
<feature type="compositionally biased region" description="Pro residues" evidence="1">
    <location>
        <begin position="440"/>
        <end position="454"/>
    </location>
</feature>
<dbReference type="InterPro" id="IPR005135">
    <property type="entry name" value="Endo/exonuclease/phosphatase"/>
</dbReference>
<proteinExistence type="predicted"/>
<gene>
    <name evidence="3" type="ORF">Cvel_11172</name>
</gene>
<dbReference type="PhylomeDB" id="A0A0G4I5L7"/>
<dbReference type="VEuPathDB" id="CryptoDB:Cvel_11172"/>
<dbReference type="InterPro" id="IPR036691">
    <property type="entry name" value="Endo/exonu/phosph_ase_sf"/>
</dbReference>
<organism evidence="3">
    <name type="scientific">Chromera velia CCMP2878</name>
    <dbReference type="NCBI Taxonomy" id="1169474"/>
    <lineage>
        <taxon>Eukaryota</taxon>
        <taxon>Sar</taxon>
        <taxon>Alveolata</taxon>
        <taxon>Colpodellida</taxon>
        <taxon>Chromeraceae</taxon>
        <taxon>Chromera</taxon>
    </lineage>
</organism>
<dbReference type="Gene3D" id="3.60.10.10">
    <property type="entry name" value="Endonuclease/exonuclease/phosphatase"/>
    <property type="match status" value="1"/>
</dbReference>
<dbReference type="Pfam" id="PF03372">
    <property type="entry name" value="Exo_endo_phos"/>
    <property type="match status" value="1"/>
</dbReference>
<dbReference type="SUPFAM" id="SSF56219">
    <property type="entry name" value="DNase I-like"/>
    <property type="match status" value="1"/>
</dbReference>
<dbReference type="Gene3D" id="2.40.50.40">
    <property type="match status" value="1"/>
</dbReference>
<dbReference type="AlphaFoldDB" id="A0A0G4I5L7"/>
<dbReference type="GO" id="GO:0003824">
    <property type="term" value="F:catalytic activity"/>
    <property type="evidence" value="ECO:0007669"/>
    <property type="project" value="InterPro"/>
</dbReference>